<dbReference type="FunFam" id="3.10.20.90:FF:000149">
    <property type="entry name" value="microtubule-associated proteins 1A/1B light chain 3C"/>
    <property type="match status" value="1"/>
</dbReference>
<sequence length="123" mass="14590">MTNPHYKSFKQRRSFAQRKQDVEEIRNLHPNRIPVVIERFHGEKQLPILDKTKFLVPDKITIGDFNKIIRRRLQLHPNQAFFLLVNSRSIVAVSSSMAEIYERERDEDGFLYIVYASQEVFGQ</sequence>
<evidence type="ECO:0000256" key="10">
    <source>
        <dbReference type="RuleBase" id="RU004384"/>
    </source>
</evidence>
<proteinExistence type="inferred from homology"/>
<evidence type="ECO:0000256" key="2">
    <source>
        <dbReference type="ARBA" id="ARBA00007293"/>
    </source>
</evidence>
<feature type="lipid moiety-binding region" description="Phosphatidylserine amidated glycine; alternate" evidence="9">
    <location>
        <position position="122"/>
    </location>
</feature>
<dbReference type="GO" id="GO:0016236">
    <property type="term" value="P:macroautophagy"/>
    <property type="evidence" value="ECO:0007669"/>
    <property type="project" value="UniProtKB-ARBA"/>
</dbReference>
<reference evidence="11" key="1">
    <citation type="submission" date="2022-12" db="EMBL/GenBank/DDBJ databases">
        <title>Genome assemblies of Blomia tropicalis.</title>
        <authorList>
            <person name="Cui Y."/>
        </authorList>
    </citation>
    <scope>NUCLEOTIDE SEQUENCE</scope>
    <source>
        <tissue evidence="11">Adult mites</tissue>
    </source>
</reference>
<evidence type="ECO:0000256" key="8">
    <source>
        <dbReference type="ARBA" id="ARBA00037868"/>
    </source>
</evidence>
<comment type="caution">
    <text evidence="11">The sequence shown here is derived from an EMBL/GenBank/DDBJ whole genome shotgun (WGS) entry which is preliminary data.</text>
</comment>
<dbReference type="OMA" id="YADRCKE"/>
<evidence type="ECO:0000256" key="9">
    <source>
        <dbReference type="PIRSR" id="PIRSR604241-50"/>
    </source>
</evidence>
<accession>A0A9Q0MJ56</accession>
<comment type="similarity">
    <text evidence="2 10">Belongs to the ATG8 family.</text>
</comment>
<dbReference type="Pfam" id="PF02991">
    <property type="entry name" value="ATG8"/>
    <property type="match status" value="1"/>
</dbReference>
<evidence type="ECO:0000313" key="12">
    <source>
        <dbReference type="Proteomes" id="UP001142055"/>
    </source>
</evidence>
<dbReference type="GO" id="GO:0031410">
    <property type="term" value="C:cytoplasmic vesicle"/>
    <property type="evidence" value="ECO:0007669"/>
    <property type="project" value="UniProtKB-KW"/>
</dbReference>
<keyword evidence="6 9" id="KW-0449">Lipoprotein</keyword>
<dbReference type="PANTHER" id="PTHR10969">
    <property type="entry name" value="MICROTUBULE-ASSOCIATED PROTEINS 1A/1B LIGHT CHAIN 3-RELATED"/>
    <property type="match status" value="1"/>
</dbReference>
<dbReference type="GO" id="GO:0006950">
    <property type="term" value="P:response to stress"/>
    <property type="evidence" value="ECO:0007669"/>
    <property type="project" value="UniProtKB-ARBA"/>
</dbReference>
<keyword evidence="5" id="KW-0472">Membrane</keyword>
<gene>
    <name evidence="11" type="ORF">RDWZM_003922</name>
</gene>
<dbReference type="Proteomes" id="UP001142055">
    <property type="component" value="Chromosome 1"/>
</dbReference>
<evidence type="ECO:0000256" key="6">
    <source>
        <dbReference type="ARBA" id="ARBA00023288"/>
    </source>
</evidence>
<dbReference type="OrthoDB" id="6738456at2759"/>
<dbReference type="AlphaFoldDB" id="A0A9Q0MJ56"/>
<comment type="subcellular location">
    <subcellularLocation>
        <location evidence="1">Cytoplasmic vesicle</location>
        <location evidence="1">Autophagosome</location>
    </subcellularLocation>
    <subcellularLocation>
        <location evidence="8">Endomembrane system</location>
        <topology evidence="8">Lipid-anchor</topology>
    </subcellularLocation>
</comment>
<evidence type="ECO:0000256" key="3">
    <source>
        <dbReference type="ARBA" id="ARBA00022490"/>
    </source>
</evidence>
<evidence type="ECO:0000313" key="11">
    <source>
        <dbReference type="EMBL" id="KAJ6225377.1"/>
    </source>
</evidence>
<dbReference type="SUPFAM" id="SSF54236">
    <property type="entry name" value="Ubiquitin-like"/>
    <property type="match status" value="1"/>
</dbReference>
<dbReference type="GO" id="GO:0012505">
    <property type="term" value="C:endomembrane system"/>
    <property type="evidence" value="ECO:0007669"/>
    <property type="project" value="UniProtKB-SubCell"/>
</dbReference>
<organism evidence="11 12">
    <name type="scientific">Blomia tropicalis</name>
    <name type="common">Mite</name>
    <dbReference type="NCBI Taxonomy" id="40697"/>
    <lineage>
        <taxon>Eukaryota</taxon>
        <taxon>Metazoa</taxon>
        <taxon>Ecdysozoa</taxon>
        <taxon>Arthropoda</taxon>
        <taxon>Chelicerata</taxon>
        <taxon>Arachnida</taxon>
        <taxon>Acari</taxon>
        <taxon>Acariformes</taxon>
        <taxon>Sarcoptiformes</taxon>
        <taxon>Astigmata</taxon>
        <taxon>Glycyphagoidea</taxon>
        <taxon>Echimyopodidae</taxon>
        <taxon>Blomia</taxon>
    </lineage>
</organism>
<evidence type="ECO:0000256" key="4">
    <source>
        <dbReference type="ARBA" id="ARBA00023006"/>
    </source>
</evidence>
<evidence type="ECO:0000256" key="5">
    <source>
        <dbReference type="ARBA" id="ARBA00023136"/>
    </source>
</evidence>
<name>A0A9Q0MJ56_BLOTA</name>
<keyword evidence="7" id="KW-0968">Cytoplasmic vesicle</keyword>
<keyword evidence="12" id="KW-1185">Reference proteome</keyword>
<dbReference type="CDD" id="cd16129">
    <property type="entry name" value="Ubl_ATG8_MAP1LC3"/>
    <property type="match status" value="1"/>
</dbReference>
<dbReference type="InterPro" id="IPR029071">
    <property type="entry name" value="Ubiquitin-like_domsf"/>
</dbReference>
<keyword evidence="4 10" id="KW-0072">Autophagy</keyword>
<dbReference type="Gene3D" id="3.10.20.90">
    <property type="entry name" value="Phosphatidylinositol 3-kinase Catalytic Subunit, Chain A, domain 1"/>
    <property type="match status" value="1"/>
</dbReference>
<dbReference type="EMBL" id="JAPWDV010000001">
    <property type="protein sequence ID" value="KAJ6225377.1"/>
    <property type="molecule type" value="Genomic_DNA"/>
</dbReference>
<evidence type="ECO:0000256" key="1">
    <source>
        <dbReference type="ARBA" id="ARBA00004419"/>
    </source>
</evidence>
<protein>
    <submittedName>
        <fullName evidence="11">Uncharacterized protein</fullName>
    </submittedName>
</protein>
<evidence type="ECO:0000256" key="7">
    <source>
        <dbReference type="ARBA" id="ARBA00023329"/>
    </source>
</evidence>
<dbReference type="InterPro" id="IPR004241">
    <property type="entry name" value="Atg8-like"/>
</dbReference>
<dbReference type="GO" id="GO:0005776">
    <property type="term" value="C:autophagosome"/>
    <property type="evidence" value="ECO:0007669"/>
    <property type="project" value="UniProtKB-SubCell"/>
</dbReference>
<keyword evidence="3" id="KW-0963">Cytoplasm</keyword>